<dbReference type="GO" id="GO:0008777">
    <property type="term" value="F:acetylornithine deacetylase activity"/>
    <property type="evidence" value="ECO:0007669"/>
    <property type="project" value="TreeGrafter"/>
</dbReference>
<organism evidence="7 9">
    <name type="scientific">Catenibacterium mitsuokai</name>
    <dbReference type="NCBI Taxonomy" id="100886"/>
    <lineage>
        <taxon>Bacteria</taxon>
        <taxon>Bacillati</taxon>
        <taxon>Bacillota</taxon>
        <taxon>Erysipelotrichia</taxon>
        <taxon>Erysipelotrichales</taxon>
        <taxon>Coprobacillaceae</taxon>
        <taxon>Catenibacterium</taxon>
    </lineage>
</organism>
<dbReference type="GO" id="GO:0006508">
    <property type="term" value="P:proteolysis"/>
    <property type="evidence" value="ECO:0007669"/>
    <property type="project" value="UniProtKB-KW"/>
</dbReference>
<dbReference type="GO" id="GO:0008270">
    <property type="term" value="F:zinc ion binding"/>
    <property type="evidence" value="ECO:0007669"/>
    <property type="project" value="InterPro"/>
</dbReference>
<evidence type="ECO:0000313" key="9">
    <source>
        <dbReference type="Proteomes" id="UP001196408"/>
    </source>
</evidence>
<reference evidence="7 10" key="1">
    <citation type="submission" date="2021-06" db="EMBL/GenBank/DDBJ databases">
        <title>Collection of gut derived symbiotic bacterial strains cultured from healthy donors.</title>
        <authorList>
            <person name="Lin H."/>
            <person name="Littmann E."/>
            <person name="Pamer E.G."/>
        </authorList>
    </citation>
    <scope>NUCLEOTIDE SEQUENCE</scope>
    <source>
        <strain evidence="8 10">MSK.21.70</strain>
        <strain evidence="7">MSK.21.82</strain>
    </source>
</reference>
<evidence type="ECO:0000256" key="2">
    <source>
        <dbReference type="ARBA" id="ARBA00006247"/>
    </source>
</evidence>
<keyword evidence="5" id="KW-0482">Metalloprotease</keyword>
<dbReference type="NCBIfam" id="TIGR01887">
    <property type="entry name" value="dipeptidaselike"/>
    <property type="match status" value="1"/>
</dbReference>
<keyword evidence="4" id="KW-0862">Zinc</keyword>
<evidence type="ECO:0000313" key="8">
    <source>
        <dbReference type="EMBL" id="MBV3392571.1"/>
    </source>
</evidence>
<evidence type="ECO:0000256" key="3">
    <source>
        <dbReference type="ARBA" id="ARBA00022670"/>
    </source>
</evidence>
<dbReference type="PANTHER" id="PTHR43808:SF31">
    <property type="entry name" value="N-ACETYL-L-CITRULLINE DEACETYLASE"/>
    <property type="match status" value="1"/>
</dbReference>
<dbReference type="RefSeq" id="WP_217747411.1">
    <property type="nucleotide sequence ID" value="NZ_JAHOEB010000021.1"/>
</dbReference>
<dbReference type="InterPro" id="IPR002933">
    <property type="entry name" value="Peptidase_M20"/>
</dbReference>
<comment type="cofactor">
    <cofactor evidence="1">
        <name>Zn(2+)</name>
        <dbReference type="ChEBI" id="CHEBI:29105"/>
    </cofactor>
</comment>
<evidence type="ECO:0000259" key="6">
    <source>
        <dbReference type="Pfam" id="PF07687"/>
    </source>
</evidence>
<dbReference type="GO" id="GO:0016805">
    <property type="term" value="F:dipeptidase activity"/>
    <property type="evidence" value="ECO:0007669"/>
    <property type="project" value="UniProtKB-KW"/>
</dbReference>
<dbReference type="NCBIfam" id="NF005591">
    <property type="entry name" value="PRK07318.1"/>
    <property type="match status" value="1"/>
</dbReference>
<dbReference type="EMBL" id="JAHOEL010000021">
    <property type="protein sequence ID" value="MBV3392571.1"/>
    <property type="molecule type" value="Genomic_DNA"/>
</dbReference>
<dbReference type="PANTHER" id="PTHR43808">
    <property type="entry name" value="ACETYLORNITHINE DEACETYLASE"/>
    <property type="match status" value="1"/>
</dbReference>
<comment type="similarity">
    <text evidence="2">Belongs to the peptidase M20A family.</text>
</comment>
<dbReference type="Proteomes" id="UP001196408">
    <property type="component" value="Unassembled WGS sequence"/>
</dbReference>
<dbReference type="EC" id="3.4.13.-" evidence="7"/>
<dbReference type="Pfam" id="PF07687">
    <property type="entry name" value="M20_dimer"/>
    <property type="match status" value="1"/>
</dbReference>
<comment type="caution">
    <text evidence="7">The sequence shown here is derived from an EMBL/GenBank/DDBJ whole genome shotgun (WGS) entry which is preliminary data.</text>
</comment>
<evidence type="ECO:0000256" key="1">
    <source>
        <dbReference type="ARBA" id="ARBA00001947"/>
    </source>
</evidence>
<dbReference type="InterPro" id="IPR011650">
    <property type="entry name" value="Peptidase_M20_dimer"/>
</dbReference>
<dbReference type="GO" id="GO:0008237">
    <property type="term" value="F:metallopeptidase activity"/>
    <property type="evidence" value="ECO:0007669"/>
    <property type="project" value="UniProtKB-KW"/>
</dbReference>
<gene>
    <name evidence="7" type="primary">pepV</name>
    <name evidence="7" type="ORF">KSV97_04535</name>
    <name evidence="8" type="ORF">KSW06_04725</name>
</gene>
<dbReference type="Pfam" id="PF01546">
    <property type="entry name" value="Peptidase_M20"/>
    <property type="match status" value="1"/>
</dbReference>
<dbReference type="InterPro" id="IPR010964">
    <property type="entry name" value="M20A_pepV-rel"/>
</dbReference>
<dbReference type="AlphaFoldDB" id="A0AAW4MXG7"/>
<keyword evidence="3" id="KW-0645">Protease</keyword>
<sequence>MIDFKEEVLKHKDEMLKDLKDLCLIPSTLDKSTAKENQPFGENNRKALDLMLSIGQRDGFVTDDCDGYAGSIDIGEGEDCFGILGHLDVVPTEGQEWDYPEYDMTLDGDTLYGRGVADDKGPLIAAYYAAKIVNELDFEKKMKVRIIFGCNEENGSRCMHYYFQHRPYPKMGFTPDADFPVVYGEKGNCHFIIKGKTDDDKVVSIHSGRVVNIVPDQAKAVLKGTDYEESYNAFLKENNFKGSLEVVDGNTHLFLKGKSAHASQPQLGNNAASNLCHYIASVTDNSYAKFVDEYLYNDYLGEKFNVAFTGEMGALTVNLGILNYENNEGSLTLDLRLPHDSDNDELVKNVDEAVNKYGLSEEHDIGPALYVDPNSELVQKLHESYVQFTNDHEHGPQTIGGGTYAKEMPNCVAFGCEFPGKNHHMHEENELISLDDLLTAAAIYAQSLYNLLKK</sequence>
<name>A0AAW4MXG7_9FIRM</name>
<keyword evidence="7" id="KW-0378">Hydrolase</keyword>
<dbReference type="GO" id="GO:0006526">
    <property type="term" value="P:L-arginine biosynthetic process"/>
    <property type="evidence" value="ECO:0007669"/>
    <property type="project" value="TreeGrafter"/>
</dbReference>
<evidence type="ECO:0000256" key="5">
    <source>
        <dbReference type="ARBA" id="ARBA00023049"/>
    </source>
</evidence>
<keyword evidence="7" id="KW-0224">Dipeptidase</keyword>
<evidence type="ECO:0000313" key="10">
    <source>
        <dbReference type="Proteomes" id="UP001197492"/>
    </source>
</evidence>
<feature type="domain" description="Peptidase M20 dimerisation" evidence="6">
    <location>
        <begin position="252"/>
        <end position="358"/>
    </location>
</feature>
<dbReference type="Proteomes" id="UP001197492">
    <property type="component" value="Unassembled WGS sequence"/>
</dbReference>
<evidence type="ECO:0000313" key="7">
    <source>
        <dbReference type="EMBL" id="MBV3382511.1"/>
    </source>
</evidence>
<evidence type="ECO:0000256" key="4">
    <source>
        <dbReference type="ARBA" id="ARBA00022833"/>
    </source>
</evidence>
<protein>
    <submittedName>
        <fullName evidence="7">Dipeptidase PepV</fullName>
        <ecNumber evidence="7">3.4.13.-</ecNumber>
    </submittedName>
</protein>
<dbReference type="EMBL" id="JAHOEF010000020">
    <property type="protein sequence ID" value="MBV3382511.1"/>
    <property type="molecule type" value="Genomic_DNA"/>
</dbReference>
<keyword evidence="10" id="KW-1185">Reference proteome</keyword>
<accession>A0AAW4MXG7</accession>
<proteinExistence type="inferred from homology"/>
<dbReference type="InterPro" id="IPR050072">
    <property type="entry name" value="Peptidase_M20A"/>
</dbReference>